<evidence type="ECO:0000256" key="6">
    <source>
        <dbReference type="PROSITE-ProRule" id="PRU01091"/>
    </source>
</evidence>
<dbReference type="InterPro" id="IPR001867">
    <property type="entry name" value="OmpR/PhoB-type_DNA-bd"/>
</dbReference>
<keyword evidence="2" id="KW-0902">Two-component regulatory system</keyword>
<comment type="caution">
    <text evidence="9">The sequence shown here is derived from an EMBL/GenBank/DDBJ whole genome shotgun (WGS) entry which is preliminary data.</text>
</comment>
<dbReference type="InterPro" id="IPR005158">
    <property type="entry name" value="BTAD"/>
</dbReference>
<feature type="DNA-binding region" description="OmpR/PhoB-type" evidence="6">
    <location>
        <begin position="1"/>
        <end position="97"/>
    </location>
</feature>
<evidence type="ECO:0000313" key="10">
    <source>
        <dbReference type="Proteomes" id="UP001291653"/>
    </source>
</evidence>
<dbReference type="SUPFAM" id="SSF46894">
    <property type="entry name" value="C-terminal effector domain of the bipartite response regulators"/>
    <property type="match status" value="1"/>
</dbReference>
<dbReference type="Gene3D" id="1.25.40.10">
    <property type="entry name" value="Tetratricopeptide repeat domain"/>
    <property type="match status" value="2"/>
</dbReference>
<evidence type="ECO:0000256" key="1">
    <source>
        <dbReference type="ARBA" id="ARBA00005820"/>
    </source>
</evidence>
<reference evidence="9 10" key="1">
    <citation type="submission" date="2022-10" db="EMBL/GenBank/DDBJ databases">
        <title>Draft genome sequence of Streptomyces sp. YSPA8.</title>
        <authorList>
            <person name="Moriuchi R."/>
            <person name="Dohra H."/>
            <person name="Yamamura H."/>
            <person name="Kodani S."/>
        </authorList>
    </citation>
    <scope>NUCLEOTIDE SEQUENCE [LARGE SCALE GENOMIC DNA]</scope>
    <source>
        <strain evidence="9 10">YSPA8</strain>
    </source>
</reference>
<evidence type="ECO:0000256" key="7">
    <source>
        <dbReference type="SAM" id="MobiDB-lite"/>
    </source>
</evidence>
<dbReference type="InterPro" id="IPR036388">
    <property type="entry name" value="WH-like_DNA-bd_sf"/>
</dbReference>
<name>A0ABQ5P2J8_9ACTN</name>
<accession>A0ABQ5P2J8</accession>
<evidence type="ECO:0000256" key="3">
    <source>
        <dbReference type="ARBA" id="ARBA00023015"/>
    </source>
</evidence>
<dbReference type="PANTHER" id="PTHR35807">
    <property type="entry name" value="TRANSCRIPTIONAL REGULATOR REDD-RELATED"/>
    <property type="match status" value="1"/>
</dbReference>
<protein>
    <submittedName>
        <fullName evidence="9">Tetratricopeptide repeat protein</fullName>
    </submittedName>
</protein>
<keyword evidence="5" id="KW-0804">Transcription</keyword>
<evidence type="ECO:0000256" key="5">
    <source>
        <dbReference type="ARBA" id="ARBA00023163"/>
    </source>
</evidence>
<evidence type="ECO:0000259" key="8">
    <source>
        <dbReference type="PROSITE" id="PS51755"/>
    </source>
</evidence>
<dbReference type="EMBL" id="BSBI01000009">
    <property type="protein sequence ID" value="GLF96837.1"/>
    <property type="molecule type" value="Genomic_DNA"/>
</dbReference>
<organism evidence="9 10">
    <name type="scientific">Streptomyces yaizuensis</name>
    <dbReference type="NCBI Taxonomy" id="2989713"/>
    <lineage>
        <taxon>Bacteria</taxon>
        <taxon>Bacillati</taxon>
        <taxon>Actinomycetota</taxon>
        <taxon>Actinomycetes</taxon>
        <taxon>Kitasatosporales</taxon>
        <taxon>Streptomycetaceae</taxon>
        <taxon>Streptomyces</taxon>
    </lineage>
</organism>
<evidence type="ECO:0000256" key="2">
    <source>
        <dbReference type="ARBA" id="ARBA00023012"/>
    </source>
</evidence>
<dbReference type="SMART" id="SM00862">
    <property type="entry name" value="Trans_reg_C"/>
    <property type="match status" value="1"/>
</dbReference>
<dbReference type="PRINTS" id="PR00364">
    <property type="entry name" value="DISEASERSIST"/>
</dbReference>
<dbReference type="Gene3D" id="1.10.10.10">
    <property type="entry name" value="Winged helix-like DNA-binding domain superfamily/Winged helix DNA-binding domain"/>
    <property type="match status" value="1"/>
</dbReference>
<dbReference type="SUPFAM" id="SSF48452">
    <property type="entry name" value="TPR-like"/>
    <property type="match status" value="2"/>
</dbReference>
<dbReference type="Pfam" id="PF03704">
    <property type="entry name" value="BTAD"/>
    <property type="match status" value="1"/>
</dbReference>
<dbReference type="InterPro" id="IPR027417">
    <property type="entry name" value="P-loop_NTPase"/>
</dbReference>
<dbReference type="InterPro" id="IPR011990">
    <property type="entry name" value="TPR-like_helical_dom_sf"/>
</dbReference>
<gene>
    <name evidence="9" type="ORF">SYYSPA8_21090</name>
</gene>
<comment type="similarity">
    <text evidence="1">Belongs to the AfsR/DnrI/RedD regulatory family.</text>
</comment>
<proteinExistence type="inferred from homology"/>
<feature type="region of interest" description="Disordered" evidence="7">
    <location>
        <begin position="252"/>
        <end position="276"/>
    </location>
</feature>
<feature type="domain" description="OmpR/PhoB-type" evidence="8">
    <location>
        <begin position="1"/>
        <end position="97"/>
    </location>
</feature>
<dbReference type="SMART" id="SM01043">
    <property type="entry name" value="BTAD"/>
    <property type="match status" value="1"/>
</dbReference>
<dbReference type="InterPro" id="IPR051677">
    <property type="entry name" value="AfsR-DnrI-RedD_regulator"/>
</dbReference>
<dbReference type="RefSeq" id="WP_323448861.1">
    <property type="nucleotide sequence ID" value="NZ_BSBI01000009.1"/>
</dbReference>
<keyword evidence="4 6" id="KW-0238">DNA-binding</keyword>
<keyword evidence="3" id="KW-0805">Transcription regulation</keyword>
<keyword evidence="10" id="KW-1185">Reference proteome</keyword>
<dbReference type="SUPFAM" id="SSF52540">
    <property type="entry name" value="P-loop containing nucleoside triphosphate hydrolases"/>
    <property type="match status" value="1"/>
</dbReference>
<dbReference type="InterPro" id="IPR016032">
    <property type="entry name" value="Sig_transdc_resp-reg_C-effctor"/>
</dbReference>
<evidence type="ECO:0000256" key="4">
    <source>
        <dbReference type="ARBA" id="ARBA00023125"/>
    </source>
</evidence>
<sequence length="907" mass="94806">MEFRVLGTVAMVTADGGTPPLGPAKRRALLAMLLLRPNRPVTWDLLTGTLWEAEPPTHARTVLQGHVSQLRALLAAHDARRFGVDLDTVPSGYALRVPEPLVDVHRFTELLDLADDHRTPDDRVRLLRAALALWQGPALAGTTTGPLMEAAREELGQRRLAAVEALAAALGETGDPAGAVATLRAEAVAHPLRQSLSAALMLALADSGRPRDAIDWFSRTRRLLADEGGAVPGPELLDAHARVLRACGPDAGAVEPSSRGPVPAPPITAPLAVPDMLPRRPRGFTGRQAELAALTGATRAVEGDPGPVALVTGGAGVGKTALAVHWAHLRAADFPDGILFADLCGYSGTPARQTTMVLREFLSALGVPTPRLPDTEAGMGTLYRALTAGGRFLVILDNVAGSDRVRPLLPGGDLCTTLVTSRDRLGGLVASDAASPIRVAELPRSDCADLLEALVGREAVRADPAATERLAVLCDGLPLALRITAARFLTGRHRDLAALAEQLGDEQRRLSFLNIEDTGIAAALGLTLAQLPEHARRMFRALGLHPGPRLDVYAAAALADCGVGEAGAALERLADAHLLGESGPSGDTYTAHDLVLLYARSLSPRTDPGALGRLLDHYVHTGLVACATAEPSSGPCFTVPAAHRRPAAVRTFEDRQAALAWFEAERAGLYGAITAGAAAGMHDRVWRLVLVQWPLIVWRAGDGWTAVLEQGLAAAEADGNVDAQSRTRSLLGWVLQVEGRLSDALTQLREAPELARRSGDGTSEAIARVNLALALDEAGEADEAREMYVAALALAQGVPDRATTGLARLHLARHLLGRGAYASALEQVGEGLALGSSPEAPVKHLLLRLTRGESLAGLGRVAEARTELAAVEAAARAIGFEQCSAMAGAALTALDAPAGPAPAPSGA</sequence>
<evidence type="ECO:0000313" key="9">
    <source>
        <dbReference type="EMBL" id="GLF96837.1"/>
    </source>
</evidence>
<dbReference type="PROSITE" id="PS51755">
    <property type="entry name" value="OMPR_PHOB"/>
    <property type="match status" value="1"/>
</dbReference>
<dbReference type="Proteomes" id="UP001291653">
    <property type="component" value="Unassembled WGS sequence"/>
</dbReference>
<dbReference type="PANTHER" id="PTHR35807:SF1">
    <property type="entry name" value="TRANSCRIPTIONAL REGULATOR REDD"/>
    <property type="match status" value="1"/>
</dbReference>
<dbReference type="Gene3D" id="3.40.50.300">
    <property type="entry name" value="P-loop containing nucleotide triphosphate hydrolases"/>
    <property type="match status" value="1"/>
</dbReference>